<keyword evidence="4" id="KW-1185">Reference proteome</keyword>
<gene>
    <name evidence="3" type="ORF">NN4_71340</name>
</gene>
<dbReference type="OrthoDB" id="668782at2"/>
<protein>
    <submittedName>
        <fullName evidence="3">Transcriptional regulator</fullName>
    </submittedName>
</protein>
<comment type="similarity">
    <text evidence="1">Belongs to the YciI family.</text>
</comment>
<comment type="caution">
    <text evidence="3">The sequence shown here is derived from an EMBL/GenBank/DDBJ whole genome shotgun (WGS) entry which is preliminary data.</text>
</comment>
<organism evidence="3 4">
    <name type="scientific">Nocardia ninae NBRC 108245</name>
    <dbReference type="NCBI Taxonomy" id="1210091"/>
    <lineage>
        <taxon>Bacteria</taxon>
        <taxon>Bacillati</taxon>
        <taxon>Actinomycetota</taxon>
        <taxon>Actinomycetes</taxon>
        <taxon>Mycobacteriales</taxon>
        <taxon>Nocardiaceae</taxon>
        <taxon>Nocardia</taxon>
    </lineage>
</organism>
<proteinExistence type="inferred from homology"/>
<dbReference type="AlphaFoldDB" id="A0A511MPS6"/>
<evidence type="ECO:0000313" key="3">
    <source>
        <dbReference type="EMBL" id="GEM42615.1"/>
    </source>
</evidence>
<evidence type="ECO:0000256" key="1">
    <source>
        <dbReference type="ARBA" id="ARBA00007689"/>
    </source>
</evidence>
<dbReference type="InterPro" id="IPR005545">
    <property type="entry name" value="YCII"/>
</dbReference>
<dbReference type="RefSeq" id="WP_147140332.1">
    <property type="nucleotide sequence ID" value="NZ_BJXA01000073.1"/>
</dbReference>
<sequence>MRYMMLIHLDPTTAPEPDAALMDRVGKVIEEMTKAGVLLDTNGLTPVSEATTIKQSGGKQTVIDGPYTESKEIVGGYCILQTKTKEEAVEWTSRFLDVHGPEWEIEVELRQIAEEA</sequence>
<dbReference type="PANTHER" id="PTHR35174:SF1">
    <property type="entry name" value="BLL0086 PROTEIN"/>
    <property type="match status" value="1"/>
</dbReference>
<dbReference type="PANTHER" id="PTHR35174">
    <property type="entry name" value="BLL7171 PROTEIN-RELATED"/>
    <property type="match status" value="1"/>
</dbReference>
<evidence type="ECO:0000313" key="4">
    <source>
        <dbReference type="Proteomes" id="UP000321424"/>
    </source>
</evidence>
<feature type="domain" description="YCII-related" evidence="2">
    <location>
        <begin position="1"/>
        <end position="94"/>
    </location>
</feature>
<reference evidence="3 4" key="1">
    <citation type="submission" date="2019-07" db="EMBL/GenBank/DDBJ databases">
        <title>Whole genome shotgun sequence of Nocardia ninae NBRC 108245.</title>
        <authorList>
            <person name="Hosoyama A."/>
            <person name="Uohara A."/>
            <person name="Ohji S."/>
            <person name="Ichikawa N."/>
        </authorList>
    </citation>
    <scope>NUCLEOTIDE SEQUENCE [LARGE SCALE GENOMIC DNA]</scope>
    <source>
        <strain evidence="3 4">NBRC 108245</strain>
    </source>
</reference>
<dbReference type="Gene3D" id="3.30.70.1060">
    <property type="entry name" value="Dimeric alpha+beta barrel"/>
    <property type="match status" value="1"/>
</dbReference>
<dbReference type="Proteomes" id="UP000321424">
    <property type="component" value="Unassembled WGS sequence"/>
</dbReference>
<name>A0A511MPS6_9NOCA</name>
<dbReference type="InterPro" id="IPR011008">
    <property type="entry name" value="Dimeric_a/b-barrel"/>
</dbReference>
<dbReference type="Pfam" id="PF03795">
    <property type="entry name" value="YCII"/>
    <property type="match status" value="1"/>
</dbReference>
<dbReference type="SUPFAM" id="SSF54909">
    <property type="entry name" value="Dimeric alpha+beta barrel"/>
    <property type="match status" value="1"/>
</dbReference>
<dbReference type="EMBL" id="BJXA01000073">
    <property type="protein sequence ID" value="GEM42615.1"/>
    <property type="molecule type" value="Genomic_DNA"/>
</dbReference>
<evidence type="ECO:0000259" key="2">
    <source>
        <dbReference type="Pfam" id="PF03795"/>
    </source>
</evidence>
<accession>A0A511MPS6</accession>